<dbReference type="AlphaFoldDB" id="D7FJU2"/>
<feature type="repeat" description="TPR" evidence="2">
    <location>
        <begin position="56"/>
        <end position="89"/>
    </location>
</feature>
<reference evidence="3 4" key="1">
    <citation type="journal article" date="2010" name="Nature">
        <title>The Ectocarpus genome and the independent evolution of multicellularity in brown algae.</title>
        <authorList>
            <person name="Cock J.M."/>
            <person name="Sterck L."/>
            <person name="Rouze P."/>
            <person name="Scornet D."/>
            <person name="Allen A.E."/>
            <person name="Amoutzias G."/>
            <person name="Anthouard V."/>
            <person name="Artiguenave F."/>
            <person name="Aury J.M."/>
            <person name="Badger J.H."/>
            <person name="Beszteri B."/>
            <person name="Billiau K."/>
            <person name="Bonnet E."/>
            <person name="Bothwell J.H."/>
            <person name="Bowler C."/>
            <person name="Boyen C."/>
            <person name="Brownlee C."/>
            <person name="Carrano C.J."/>
            <person name="Charrier B."/>
            <person name="Cho G.Y."/>
            <person name="Coelho S.M."/>
            <person name="Collen J."/>
            <person name="Corre E."/>
            <person name="Da Silva C."/>
            <person name="Delage L."/>
            <person name="Delaroque N."/>
            <person name="Dittami S.M."/>
            <person name="Doulbeau S."/>
            <person name="Elias M."/>
            <person name="Farnham G."/>
            <person name="Gachon C.M."/>
            <person name="Gschloessl B."/>
            <person name="Heesch S."/>
            <person name="Jabbari K."/>
            <person name="Jubin C."/>
            <person name="Kawai H."/>
            <person name="Kimura K."/>
            <person name="Kloareg B."/>
            <person name="Kupper F.C."/>
            <person name="Lang D."/>
            <person name="Le Bail A."/>
            <person name="Leblanc C."/>
            <person name="Lerouge P."/>
            <person name="Lohr M."/>
            <person name="Lopez P.J."/>
            <person name="Martens C."/>
            <person name="Maumus F."/>
            <person name="Michel G."/>
            <person name="Miranda-Saavedra D."/>
            <person name="Morales J."/>
            <person name="Moreau H."/>
            <person name="Motomura T."/>
            <person name="Nagasato C."/>
            <person name="Napoli C.A."/>
            <person name="Nelson D.R."/>
            <person name="Nyvall-Collen P."/>
            <person name="Peters A.F."/>
            <person name="Pommier C."/>
            <person name="Potin P."/>
            <person name="Poulain J."/>
            <person name="Quesneville H."/>
            <person name="Read B."/>
            <person name="Rensing S.A."/>
            <person name="Ritter A."/>
            <person name="Rousvoal S."/>
            <person name="Samanta M."/>
            <person name="Samson G."/>
            <person name="Schroeder D.C."/>
            <person name="Segurens B."/>
            <person name="Strittmatter M."/>
            <person name="Tonon T."/>
            <person name="Tregear J.W."/>
            <person name="Valentin K."/>
            <person name="von Dassow P."/>
            <person name="Yamagishi T."/>
            <person name="Van de Peer Y."/>
            <person name="Wincker P."/>
        </authorList>
    </citation>
    <scope>NUCLEOTIDE SEQUENCE [LARGE SCALE GENOMIC DNA]</scope>
    <source>
        <strain evidence="4">Ec32 / CCAP1310/4</strain>
    </source>
</reference>
<keyword evidence="1 2" id="KW-0802">TPR repeat</keyword>
<dbReference type="SUPFAM" id="SSF48452">
    <property type="entry name" value="TPR-like"/>
    <property type="match status" value="1"/>
</dbReference>
<dbReference type="GO" id="GO:0005680">
    <property type="term" value="C:anaphase-promoting complex"/>
    <property type="evidence" value="ECO:0007669"/>
    <property type="project" value="TreeGrafter"/>
</dbReference>
<dbReference type="Proteomes" id="UP000002630">
    <property type="component" value="Unassembled WGS sequence"/>
</dbReference>
<evidence type="ECO:0000256" key="2">
    <source>
        <dbReference type="PROSITE-ProRule" id="PRU00339"/>
    </source>
</evidence>
<dbReference type="Gene3D" id="1.25.40.10">
    <property type="entry name" value="Tetratricopeptide repeat domain"/>
    <property type="match status" value="2"/>
</dbReference>
<dbReference type="GO" id="GO:0016567">
    <property type="term" value="P:protein ubiquitination"/>
    <property type="evidence" value="ECO:0007669"/>
    <property type="project" value="TreeGrafter"/>
</dbReference>
<dbReference type="InterPro" id="IPR019734">
    <property type="entry name" value="TPR_rpt"/>
</dbReference>
<dbReference type="EMBL" id="FN649760">
    <property type="protein sequence ID" value="CBJ34191.1"/>
    <property type="molecule type" value="Genomic_DNA"/>
</dbReference>
<dbReference type="GO" id="GO:0031145">
    <property type="term" value="P:anaphase-promoting complex-dependent catabolic process"/>
    <property type="evidence" value="ECO:0007669"/>
    <property type="project" value="TreeGrafter"/>
</dbReference>
<dbReference type="InParanoid" id="D7FJU2"/>
<accession>D7FJU2</accession>
<dbReference type="PANTHER" id="PTHR12558">
    <property type="entry name" value="CELL DIVISION CYCLE 16,23,27"/>
    <property type="match status" value="1"/>
</dbReference>
<dbReference type="PROSITE" id="PS50005">
    <property type="entry name" value="TPR"/>
    <property type="match status" value="1"/>
</dbReference>
<dbReference type="InterPro" id="IPR011990">
    <property type="entry name" value="TPR-like_helical_dom_sf"/>
</dbReference>
<gene>
    <name evidence="3" type="ORF">Esi_1360_0002</name>
</gene>
<dbReference type="OrthoDB" id="10262026at2759"/>
<evidence type="ECO:0000313" key="3">
    <source>
        <dbReference type="EMBL" id="CBJ34191.1"/>
    </source>
</evidence>
<dbReference type="SMART" id="SM00028">
    <property type="entry name" value="TPR"/>
    <property type="match status" value="2"/>
</dbReference>
<dbReference type="eggNOG" id="KOG1155">
    <property type="taxonomic scope" value="Eukaryota"/>
</dbReference>
<protein>
    <submittedName>
        <fullName evidence="3">Uncharacterized protein</fullName>
    </submittedName>
</protein>
<evidence type="ECO:0000256" key="1">
    <source>
        <dbReference type="ARBA" id="ARBA00022803"/>
    </source>
</evidence>
<dbReference type="PANTHER" id="PTHR12558:SF10">
    <property type="entry name" value="CELL DIVISION CYCLE PROTEIN 23 HOMOLOG"/>
    <property type="match status" value="1"/>
</dbReference>
<evidence type="ECO:0000313" key="4">
    <source>
        <dbReference type="Proteomes" id="UP000002630"/>
    </source>
</evidence>
<name>D7FJU2_ECTSI</name>
<dbReference type="Pfam" id="PF13181">
    <property type="entry name" value="TPR_8"/>
    <property type="match status" value="2"/>
</dbReference>
<dbReference type="GO" id="GO:0051301">
    <property type="term" value="P:cell division"/>
    <property type="evidence" value="ECO:0007669"/>
    <property type="project" value="TreeGrafter"/>
</dbReference>
<organism evidence="3 4">
    <name type="scientific">Ectocarpus siliculosus</name>
    <name type="common">Brown alga</name>
    <name type="synonym">Conferva siliculosa</name>
    <dbReference type="NCBI Taxonomy" id="2880"/>
    <lineage>
        <taxon>Eukaryota</taxon>
        <taxon>Sar</taxon>
        <taxon>Stramenopiles</taxon>
        <taxon>Ochrophyta</taxon>
        <taxon>PX clade</taxon>
        <taxon>Phaeophyceae</taxon>
        <taxon>Ectocarpales</taxon>
        <taxon>Ectocarpaceae</taxon>
        <taxon>Ectocarpus</taxon>
    </lineage>
</organism>
<proteinExistence type="predicted"/>
<keyword evidence="4" id="KW-1185">Reference proteome</keyword>
<dbReference type="GO" id="GO:0045842">
    <property type="term" value="P:positive regulation of mitotic metaphase/anaphase transition"/>
    <property type="evidence" value="ECO:0007669"/>
    <property type="project" value="TreeGrafter"/>
</dbReference>
<dbReference type="STRING" id="2880.D7FJU2"/>
<sequence>MPDFDQGHDDFKELRRRDPLRMEGLDVFSNILYVKECKAELSFLAHTTNKSAPLRPETNCIIGNYYSLKGQHEKAVTYFLKALRLDRRCLSAWTLMGHEFIELKNSGAAVESYRQAVGRLLLLL</sequence>